<evidence type="ECO:0000313" key="2">
    <source>
        <dbReference type="EMBL" id="EKM60071.1"/>
    </source>
</evidence>
<feature type="compositionally biased region" description="Basic and acidic residues" evidence="1">
    <location>
        <begin position="37"/>
        <end position="50"/>
    </location>
</feature>
<dbReference type="InParanoid" id="K5VB13"/>
<proteinExistence type="predicted"/>
<dbReference type="Proteomes" id="UP000008370">
    <property type="component" value="Unassembled WGS sequence"/>
</dbReference>
<feature type="region of interest" description="Disordered" evidence="1">
    <location>
        <begin position="37"/>
        <end position="71"/>
    </location>
</feature>
<dbReference type="HOGENOM" id="CLU_1409243_0_0_1"/>
<protein>
    <submittedName>
        <fullName evidence="2">Uncharacterized protein</fullName>
    </submittedName>
</protein>
<organism evidence="2 3">
    <name type="scientific">Phanerochaete carnosa (strain HHB-10118-sp)</name>
    <name type="common">White-rot fungus</name>
    <name type="synonym">Peniophora carnosa</name>
    <dbReference type="NCBI Taxonomy" id="650164"/>
    <lineage>
        <taxon>Eukaryota</taxon>
        <taxon>Fungi</taxon>
        <taxon>Dikarya</taxon>
        <taxon>Basidiomycota</taxon>
        <taxon>Agaricomycotina</taxon>
        <taxon>Agaricomycetes</taxon>
        <taxon>Polyporales</taxon>
        <taxon>Phanerochaetaceae</taxon>
        <taxon>Phanerochaete</taxon>
    </lineage>
</organism>
<reference evidence="2 3" key="1">
    <citation type="journal article" date="2012" name="BMC Genomics">
        <title>Comparative genomics of the white-rot fungi, Phanerochaete carnosa and P. chrysosporium, to elucidate the genetic basis of the distinct wood types they colonize.</title>
        <authorList>
            <person name="Suzuki H."/>
            <person name="MacDonald J."/>
            <person name="Syed K."/>
            <person name="Salamov A."/>
            <person name="Hori C."/>
            <person name="Aerts A."/>
            <person name="Henrissat B."/>
            <person name="Wiebenga A."/>
            <person name="vanKuyk P.A."/>
            <person name="Barry K."/>
            <person name="Lindquist E."/>
            <person name="LaButti K."/>
            <person name="Lapidus A."/>
            <person name="Lucas S."/>
            <person name="Coutinho P."/>
            <person name="Gong Y."/>
            <person name="Samejima M."/>
            <person name="Mahadevan R."/>
            <person name="Abou-Zaid M."/>
            <person name="de Vries R.P."/>
            <person name="Igarashi K."/>
            <person name="Yadav J.S."/>
            <person name="Grigoriev I.V."/>
            <person name="Master E.R."/>
        </authorList>
    </citation>
    <scope>NUCLEOTIDE SEQUENCE [LARGE SCALE GENOMIC DNA]</scope>
    <source>
        <strain evidence="2 3">HHB-10118-sp</strain>
    </source>
</reference>
<evidence type="ECO:0000256" key="1">
    <source>
        <dbReference type="SAM" id="MobiDB-lite"/>
    </source>
</evidence>
<dbReference type="GeneID" id="18910830"/>
<dbReference type="AlphaFoldDB" id="K5VB13"/>
<dbReference type="EMBL" id="JH930469">
    <property type="protein sequence ID" value="EKM60071.1"/>
    <property type="molecule type" value="Genomic_DNA"/>
</dbReference>
<evidence type="ECO:0000313" key="3">
    <source>
        <dbReference type="Proteomes" id="UP000008370"/>
    </source>
</evidence>
<dbReference type="KEGG" id="pco:PHACADRAFT_192476"/>
<keyword evidence="3" id="KW-1185">Reference proteome</keyword>
<gene>
    <name evidence="2" type="ORF">PHACADRAFT_192476</name>
</gene>
<name>K5VB13_PHACS</name>
<accession>K5VB13</accession>
<sequence>MNTNGSRLAETRCAGGKVVHEHADLEHGVLEPARAHRLEHRPLGPEERDGGCPGSSARRTRPARSASRARLDGRVEQCELARPLKASASVPAMVEMTVCTPSSAPTSAAGSGVRDGDDGHAEFVEDGVMALAAAEDDDIVVAGVDDGLDDGLDDVEADAADGASCDCDFDHCCERMMVKRRAEALLFDAGLLF</sequence>
<dbReference type="RefSeq" id="XP_007392618.1">
    <property type="nucleotide sequence ID" value="XM_007392556.1"/>
</dbReference>